<dbReference type="GO" id="GO:0071944">
    <property type="term" value="C:cell periphery"/>
    <property type="evidence" value="ECO:0007669"/>
    <property type="project" value="TreeGrafter"/>
</dbReference>
<evidence type="ECO:0000313" key="4">
    <source>
        <dbReference type="Proteomes" id="UP000030645"/>
    </source>
</evidence>
<organism evidence="3 4">
    <name type="scientific">Morus notabilis</name>
    <dbReference type="NCBI Taxonomy" id="981085"/>
    <lineage>
        <taxon>Eukaryota</taxon>
        <taxon>Viridiplantae</taxon>
        <taxon>Streptophyta</taxon>
        <taxon>Embryophyta</taxon>
        <taxon>Tracheophyta</taxon>
        <taxon>Spermatophyta</taxon>
        <taxon>Magnoliopsida</taxon>
        <taxon>eudicotyledons</taxon>
        <taxon>Gunneridae</taxon>
        <taxon>Pentapetalae</taxon>
        <taxon>rosids</taxon>
        <taxon>fabids</taxon>
        <taxon>Rosales</taxon>
        <taxon>Moraceae</taxon>
        <taxon>Moreae</taxon>
        <taxon>Morus</taxon>
    </lineage>
</organism>
<proteinExistence type="predicted"/>
<name>W9QQ92_9ROSA</name>
<dbReference type="KEGG" id="mnt:21394402"/>
<dbReference type="PANTHER" id="PTHR33470:SF40">
    <property type="entry name" value="PROTEIN SEED AND ROOT HAIR PROTECTIVE PROTEIN"/>
    <property type="match status" value="1"/>
</dbReference>
<keyword evidence="4" id="KW-1185">Reference proteome</keyword>
<dbReference type="Pfam" id="PF01190">
    <property type="entry name" value="Pollen_Ole_e_1"/>
    <property type="match status" value="1"/>
</dbReference>
<evidence type="ECO:0000256" key="1">
    <source>
        <dbReference type="ARBA" id="ARBA00022729"/>
    </source>
</evidence>
<feature type="chain" id="PRO_5004927988" description="Proline-rich protein 3" evidence="2">
    <location>
        <begin position="27"/>
        <end position="187"/>
    </location>
</feature>
<dbReference type="OrthoDB" id="1847243at2759"/>
<gene>
    <name evidence="3" type="ORF">L484_011129</name>
</gene>
<feature type="signal peptide" evidence="2">
    <location>
        <begin position="1"/>
        <end position="26"/>
    </location>
</feature>
<reference evidence="4" key="1">
    <citation type="submission" date="2013-01" db="EMBL/GenBank/DDBJ databases">
        <title>Draft Genome Sequence of a Mulberry Tree, Morus notabilis C.K. Schneid.</title>
        <authorList>
            <person name="He N."/>
            <person name="Zhao S."/>
        </authorList>
    </citation>
    <scope>NUCLEOTIDE SEQUENCE</scope>
</reference>
<dbReference type="STRING" id="981085.W9QQ92"/>
<dbReference type="GO" id="GO:0009723">
    <property type="term" value="P:response to ethylene"/>
    <property type="evidence" value="ECO:0007669"/>
    <property type="project" value="TreeGrafter"/>
</dbReference>
<evidence type="ECO:0000256" key="2">
    <source>
        <dbReference type="SAM" id="SignalP"/>
    </source>
</evidence>
<evidence type="ECO:0000313" key="3">
    <source>
        <dbReference type="EMBL" id="EXB33538.1"/>
    </source>
</evidence>
<evidence type="ECO:0008006" key="5">
    <source>
        <dbReference type="Google" id="ProtNLM"/>
    </source>
</evidence>
<protein>
    <recommendedName>
        <fullName evidence="5">Proline-rich protein 3</fullName>
    </recommendedName>
</protein>
<dbReference type="PANTHER" id="PTHR33470">
    <property type="entry name" value="OS01G0164075 PROTEIN"/>
    <property type="match status" value="1"/>
</dbReference>
<sequence>MAYLKFQCSFSAISLLLLTILVLSSANYDGKYKYNGSNPYSDEKPKPENDNILSTTIAIQGMVYCKEGHDQPFPLEGAVVRITCDAVDKVGFETTPFSFLSEATKGNGYFLATLCPSEISANRKLTKCKAFLELSPSDTCNDPMDVNNAVSGALLSSHHFLEEKKMKMYTVGPFFFTTEPQPVSNGY</sequence>
<keyword evidence="1 2" id="KW-0732">Signal</keyword>
<dbReference type="Proteomes" id="UP000030645">
    <property type="component" value="Unassembled WGS sequence"/>
</dbReference>
<accession>W9QQ92</accession>
<dbReference type="AlphaFoldDB" id="W9QQ92"/>
<dbReference type="eggNOG" id="ENOG502S1TD">
    <property type="taxonomic scope" value="Eukaryota"/>
</dbReference>
<dbReference type="EMBL" id="KE343530">
    <property type="protein sequence ID" value="EXB33538.1"/>
    <property type="molecule type" value="Genomic_DNA"/>
</dbReference>